<proteinExistence type="predicted"/>
<sequence>MGQVSYEYEYRVALARFQARYPDLEVDNDPFTEKPEDSLVVSAPLLHKGPRRAVGARPGPSDDQVKGGVDWMSVVLIELPPLTSGGLGYLYLRRDSSHGRHVIAMVLDTLPTAYSQGCWRLVGPSRSACHAAVHPLSGALQIGRPFALALSSRQPPDGGGAAGWSTRYVRSAMPSALFRAVGRLVTDKNVNKKSLKEAGMANPLRERHHEDKQAKKNARSSDHETLARGKRTQRRVLLKNMSKCCHSSCQEQVVHSGDCASRG</sequence>
<accession>A0A426Y5H7</accession>
<evidence type="ECO:0000256" key="1">
    <source>
        <dbReference type="SAM" id="MobiDB-lite"/>
    </source>
</evidence>
<gene>
    <name evidence="2" type="ORF">B296_00011270</name>
</gene>
<dbReference type="Proteomes" id="UP000287651">
    <property type="component" value="Unassembled WGS sequence"/>
</dbReference>
<dbReference type="AlphaFoldDB" id="A0A426Y5H7"/>
<evidence type="ECO:0000313" key="2">
    <source>
        <dbReference type="EMBL" id="RRT47018.1"/>
    </source>
</evidence>
<comment type="caution">
    <text evidence="2">The sequence shown here is derived from an EMBL/GenBank/DDBJ whole genome shotgun (WGS) entry which is preliminary data.</text>
</comment>
<reference evidence="2 3" key="1">
    <citation type="journal article" date="2014" name="Agronomy (Basel)">
        <title>A Draft Genome Sequence for Ensete ventricosum, the Drought-Tolerant Tree Against Hunger.</title>
        <authorList>
            <person name="Harrison J."/>
            <person name="Moore K.A."/>
            <person name="Paszkiewicz K."/>
            <person name="Jones T."/>
            <person name="Grant M."/>
            <person name="Ambacheew D."/>
            <person name="Muzemil S."/>
            <person name="Studholme D.J."/>
        </authorList>
    </citation>
    <scope>NUCLEOTIDE SEQUENCE [LARGE SCALE GENOMIC DNA]</scope>
</reference>
<organism evidence="2 3">
    <name type="scientific">Ensete ventricosum</name>
    <name type="common">Abyssinian banana</name>
    <name type="synonym">Musa ensete</name>
    <dbReference type="NCBI Taxonomy" id="4639"/>
    <lineage>
        <taxon>Eukaryota</taxon>
        <taxon>Viridiplantae</taxon>
        <taxon>Streptophyta</taxon>
        <taxon>Embryophyta</taxon>
        <taxon>Tracheophyta</taxon>
        <taxon>Spermatophyta</taxon>
        <taxon>Magnoliopsida</taxon>
        <taxon>Liliopsida</taxon>
        <taxon>Zingiberales</taxon>
        <taxon>Musaceae</taxon>
        <taxon>Ensete</taxon>
    </lineage>
</organism>
<evidence type="ECO:0000313" key="3">
    <source>
        <dbReference type="Proteomes" id="UP000287651"/>
    </source>
</evidence>
<dbReference type="EMBL" id="AMZH03014806">
    <property type="protein sequence ID" value="RRT47018.1"/>
    <property type="molecule type" value="Genomic_DNA"/>
</dbReference>
<feature type="compositionally biased region" description="Basic and acidic residues" evidence="1">
    <location>
        <begin position="204"/>
        <end position="227"/>
    </location>
</feature>
<name>A0A426Y5H7_ENSVE</name>
<protein>
    <submittedName>
        <fullName evidence="2">Uncharacterized protein</fullName>
    </submittedName>
</protein>
<feature type="region of interest" description="Disordered" evidence="1">
    <location>
        <begin position="198"/>
        <end position="233"/>
    </location>
</feature>